<keyword evidence="4 7" id="KW-0812">Transmembrane</keyword>
<dbReference type="Gene3D" id="1.10.3720.10">
    <property type="entry name" value="MetI-like"/>
    <property type="match status" value="1"/>
</dbReference>
<accession>A0ABS5FW08</accession>
<organism evidence="10 11">
    <name type="scientific">Bradyrhizobium jicamae</name>
    <dbReference type="NCBI Taxonomy" id="280332"/>
    <lineage>
        <taxon>Bacteria</taxon>
        <taxon>Pseudomonadati</taxon>
        <taxon>Pseudomonadota</taxon>
        <taxon>Alphaproteobacteria</taxon>
        <taxon>Hyphomicrobiales</taxon>
        <taxon>Nitrobacteraceae</taxon>
        <taxon>Bradyrhizobium</taxon>
    </lineage>
</organism>
<evidence type="ECO:0000256" key="2">
    <source>
        <dbReference type="ARBA" id="ARBA00022448"/>
    </source>
</evidence>
<sequence length="302" mass="31468">MADAHATMIDAPDRSGVQLNDPAAGDQTDVVSGRSRLRLNLPLVIGAAIVLLSIGLALAAPWITAHDPLEIADASLSPPSSQYLLGTDQLGRDVLTRILYAARTSLAVACLSAVLAFASGTLIGLLAGYSSGLIDGCLMRILDILQAFPALLLAIALVAALGANLPNLVLTMGLLFMPRFARVARASTLSVRERDYIIAAIGLGVSRMRTMYRHVLPNVAAPLIVETSLTVTLAILTEASLSFLGLGVQPPDPTWGGMIAESTSVMALAPWLALGPGFAIVFVVVGFNLIGDGLRDALDPRG</sequence>
<evidence type="ECO:0000256" key="8">
    <source>
        <dbReference type="SAM" id="MobiDB-lite"/>
    </source>
</evidence>
<evidence type="ECO:0000313" key="10">
    <source>
        <dbReference type="EMBL" id="MBR0800754.1"/>
    </source>
</evidence>
<dbReference type="PROSITE" id="PS50928">
    <property type="entry name" value="ABC_TM1"/>
    <property type="match status" value="1"/>
</dbReference>
<feature type="domain" description="ABC transmembrane type-1" evidence="9">
    <location>
        <begin position="102"/>
        <end position="291"/>
    </location>
</feature>
<evidence type="ECO:0000256" key="4">
    <source>
        <dbReference type="ARBA" id="ARBA00022692"/>
    </source>
</evidence>
<feature type="transmembrane region" description="Helical" evidence="7">
    <location>
        <begin position="106"/>
        <end position="129"/>
    </location>
</feature>
<dbReference type="EMBL" id="JAFCJH010000061">
    <property type="protein sequence ID" value="MBR0800754.1"/>
    <property type="molecule type" value="Genomic_DNA"/>
</dbReference>
<keyword evidence="6 7" id="KW-0472">Membrane</keyword>
<proteinExistence type="inferred from homology"/>
<dbReference type="InterPro" id="IPR050366">
    <property type="entry name" value="BP-dependent_transpt_permease"/>
</dbReference>
<keyword evidence="5 7" id="KW-1133">Transmembrane helix</keyword>
<dbReference type="InterPro" id="IPR035906">
    <property type="entry name" value="MetI-like_sf"/>
</dbReference>
<reference evidence="11" key="1">
    <citation type="journal article" date="2021" name="ISME J.">
        <title>Evolutionary origin and ecological implication of a unique nif island in free-living Bradyrhizobium lineages.</title>
        <authorList>
            <person name="Tao J."/>
        </authorList>
    </citation>
    <scope>NUCLEOTIDE SEQUENCE [LARGE SCALE GENOMIC DNA]</scope>
    <source>
        <strain evidence="11">SZCCT0434</strain>
    </source>
</reference>
<dbReference type="PANTHER" id="PTHR43386">
    <property type="entry name" value="OLIGOPEPTIDE TRANSPORT SYSTEM PERMEASE PROTEIN APPC"/>
    <property type="match status" value="1"/>
</dbReference>
<keyword evidence="3" id="KW-1003">Cell membrane</keyword>
<evidence type="ECO:0000256" key="7">
    <source>
        <dbReference type="RuleBase" id="RU363032"/>
    </source>
</evidence>
<evidence type="ECO:0000256" key="6">
    <source>
        <dbReference type="ARBA" id="ARBA00023136"/>
    </source>
</evidence>
<feature type="transmembrane region" description="Helical" evidence="7">
    <location>
        <begin position="268"/>
        <end position="291"/>
    </location>
</feature>
<gene>
    <name evidence="10" type="ORF">JQ615_35875</name>
</gene>
<dbReference type="RefSeq" id="WP_212495024.1">
    <property type="nucleotide sequence ID" value="NZ_JAFCJH010000061.1"/>
</dbReference>
<keyword evidence="2 7" id="KW-0813">Transport</keyword>
<keyword evidence="11" id="KW-1185">Reference proteome</keyword>
<feature type="transmembrane region" description="Helical" evidence="7">
    <location>
        <begin position="224"/>
        <end position="248"/>
    </location>
</feature>
<comment type="caution">
    <text evidence="10">The sequence shown here is derived from an EMBL/GenBank/DDBJ whole genome shotgun (WGS) entry which is preliminary data.</text>
</comment>
<comment type="subcellular location">
    <subcellularLocation>
        <location evidence="1 7">Cell membrane</location>
        <topology evidence="1 7">Multi-pass membrane protein</topology>
    </subcellularLocation>
</comment>
<feature type="region of interest" description="Disordered" evidence="8">
    <location>
        <begin position="1"/>
        <end position="25"/>
    </location>
</feature>
<evidence type="ECO:0000256" key="3">
    <source>
        <dbReference type="ARBA" id="ARBA00022475"/>
    </source>
</evidence>
<dbReference type="Pfam" id="PF00528">
    <property type="entry name" value="BPD_transp_1"/>
    <property type="match status" value="1"/>
</dbReference>
<name>A0ABS5FW08_9BRAD</name>
<comment type="similarity">
    <text evidence="7">Belongs to the binding-protein-dependent transport system permease family.</text>
</comment>
<dbReference type="SUPFAM" id="SSF161098">
    <property type="entry name" value="MetI-like"/>
    <property type="match status" value="1"/>
</dbReference>
<dbReference type="InterPro" id="IPR000515">
    <property type="entry name" value="MetI-like"/>
</dbReference>
<evidence type="ECO:0000259" key="9">
    <source>
        <dbReference type="PROSITE" id="PS50928"/>
    </source>
</evidence>
<protein>
    <submittedName>
        <fullName evidence="10">ABC transporter permease</fullName>
    </submittedName>
</protein>
<dbReference type="PANTHER" id="PTHR43386:SF25">
    <property type="entry name" value="PEPTIDE ABC TRANSPORTER PERMEASE PROTEIN"/>
    <property type="match status" value="1"/>
</dbReference>
<evidence type="ECO:0000313" key="11">
    <source>
        <dbReference type="Proteomes" id="UP001315278"/>
    </source>
</evidence>
<dbReference type="Proteomes" id="UP001315278">
    <property type="component" value="Unassembled WGS sequence"/>
</dbReference>
<evidence type="ECO:0000256" key="5">
    <source>
        <dbReference type="ARBA" id="ARBA00022989"/>
    </source>
</evidence>
<evidence type="ECO:0000256" key="1">
    <source>
        <dbReference type="ARBA" id="ARBA00004651"/>
    </source>
</evidence>
<feature type="transmembrane region" description="Helical" evidence="7">
    <location>
        <begin position="41"/>
        <end position="63"/>
    </location>
</feature>
<feature type="transmembrane region" description="Helical" evidence="7">
    <location>
        <begin position="150"/>
        <end position="176"/>
    </location>
</feature>
<dbReference type="CDD" id="cd06261">
    <property type="entry name" value="TM_PBP2"/>
    <property type="match status" value="1"/>
</dbReference>